<gene>
    <name evidence="1" type="ORF">NZNM25_07990</name>
</gene>
<protein>
    <submittedName>
        <fullName evidence="1">Uncharacterized protein</fullName>
    </submittedName>
</protein>
<comment type="caution">
    <text evidence="1">The sequence shown here is derived from an EMBL/GenBank/DDBJ whole genome shotgun (WGS) entry which is preliminary data.</text>
</comment>
<reference evidence="1 2" key="1">
    <citation type="submission" date="2018-05" db="EMBL/GenBank/DDBJ databases">
        <title>genome sequencing of Nitrosopumilus sp. NM25.</title>
        <authorList>
            <person name="Mori K."/>
            <person name="Nakagawa T."/>
        </authorList>
    </citation>
    <scope>NUCLEOTIDE SEQUENCE [LARGE SCALE GENOMIC DNA]</scope>
    <source>
        <strain evidence="1 2">NM25</strain>
    </source>
</reference>
<name>A0A2S2KRD7_9ARCH</name>
<evidence type="ECO:0000313" key="1">
    <source>
        <dbReference type="EMBL" id="GBH34008.1"/>
    </source>
</evidence>
<keyword evidence="2" id="KW-1185">Reference proteome</keyword>
<dbReference type="EMBL" id="BGKI01000004">
    <property type="protein sequence ID" value="GBH34008.1"/>
    <property type="molecule type" value="Genomic_DNA"/>
</dbReference>
<dbReference type="OrthoDB" id="9999at2157"/>
<proteinExistence type="predicted"/>
<dbReference type="Proteomes" id="UP000245829">
    <property type="component" value="Unassembled WGS sequence"/>
</dbReference>
<accession>A0A2S2KRD7</accession>
<organism evidence="1 2">
    <name type="scientific">Nitrosopumilus zosterae</name>
    <dbReference type="NCBI Taxonomy" id="718286"/>
    <lineage>
        <taxon>Archaea</taxon>
        <taxon>Nitrososphaerota</taxon>
        <taxon>Nitrososphaeria</taxon>
        <taxon>Nitrosopumilales</taxon>
        <taxon>Nitrosopumilaceae</taxon>
        <taxon>Nitrosopumilus</taxon>
    </lineage>
</organism>
<dbReference type="AlphaFoldDB" id="A0A2S2KRD7"/>
<evidence type="ECO:0000313" key="2">
    <source>
        <dbReference type="Proteomes" id="UP000245829"/>
    </source>
</evidence>
<sequence length="133" mass="14907">MASIIAVLSIGTIPVDISAETNQNRVTVTPINEEISLQKTVATMNIPEDNKLPWGFVKGAPSEYVERYPVIIQFYSGEDPVHFAQVDVKGDGSFEYKFRVRNMDSSTGEFVNIFEGEYTVKIFRVIPNSNDLI</sequence>